<dbReference type="AlphaFoldDB" id="A0A1V6Q8B2"/>
<comment type="caution">
    <text evidence="1">The sequence shown here is derived from an EMBL/GenBank/DDBJ whole genome shotgun (WGS) entry which is preliminary data.</text>
</comment>
<name>A0A1V6Q8B2_9EURO</name>
<gene>
    <name evidence="1" type="ORF">PENANT_c010G11597</name>
</gene>
<organism evidence="1 2">
    <name type="scientific">Penicillium antarcticum</name>
    <dbReference type="NCBI Taxonomy" id="416450"/>
    <lineage>
        <taxon>Eukaryota</taxon>
        <taxon>Fungi</taxon>
        <taxon>Dikarya</taxon>
        <taxon>Ascomycota</taxon>
        <taxon>Pezizomycotina</taxon>
        <taxon>Eurotiomycetes</taxon>
        <taxon>Eurotiomycetidae</taxon>
        <taxon>Eurotiales</taxon>
        <taxon>Aspergillaceae</taxon>
        <taxon>Penicillium</taxon>
    </lineage>
</organism>
<dbReference type="EMBL" id="MDYN01000010">
    <property type="protein sequence ID" value="OQD85471.1"/>
    <property type="molecule type" value="Genomic_DNA"/>
</dbReference>
<protein>
    <submittedName>
        <fullName evidence="1">Uncharacterized protein</fullName>
    </submittedName>
</protein>
<dbReference type="Proteomes" id="UP000191672">
    <property type="component" value="Unassembled WGS sequence"/>
</dbReference>
<sequence>MNITNTTEAQLLTLTRTL</sequence>
<accession>A0A1V6Q8B2</accession>
<reference evidence="2" key="1">
    <citation type="journal article" date="2017" name="Nat. Microbiol.">
        <title>Global analysis of biosynthetic gene clusters reveals vast potential of secondary metabolite production in Penicillium species.</title>
        <authorList>
            <person name="Nielsen J.C."/>
            <person name="Grijseels S."/>
            <person name="Prigent S."/>
            <person name="Ji B."/>
            <person name="Dainat J."/>
            <person name="Nielsen K.F."/>
            <person name="Frisvad J.C."/>
            <person name="Workman M."/>
            <person name="Nielsen J."/>
        </authorList>
    </citation>
    <scope>NUCLEOTIDE SEQUENCE [LARGE SCALE GENOMIC DNA]</scope>
    <source>
        <strain evidence="2">IBT 31811</strain>
    </source>
</reference>
<proteinExistence type="predicted"/>
<evidence type="ECO:0000313" key="2">
    <source>
        <dbReference type="Proteomes" id="UP000191672"/>
    </source>
</evidence>
<keyword evidence="2" id="KW-1185">Reference proteome</keyword>
<evidence type="ECO:0000313" key="1">
    <source>
        <dbReference type="EMBL" id="OQD85471.1"/>
    </source>
</evidence>